<dbReference type="AlphaFoldDB" id="A0AAN0JJ51"/>
<dbReference type="Gene3D" id="2.60.120.230">
    <property type="match status" value="1"/>
</dbReference>
<dbReference type="GeneID" id="109585379"/>
<evidence type="ECO:0000313" key="2">
    <source>
        <dbReference type="Proteomes" id="UP000007879"/>
    </source>
</evidence>
<protein>
    <submittedName>
        <fullName evidence="1">Uncharacterized protein</fullName>
    </submittedName>
</protein>
<dbReference type="EnsemblMetazoa" id="XM_020001445.1">
    <property type="protein sequence ID" value="XP_019857004.1"/>
    <property type="gene ID" value="LOC109585379"/>
</dbReference>
<reference evidence="1" key="2">
    <citation type="submission" date="2024-06" db="UniProtKB">
        <authorList>
            <consortium name="EnsemblMetazoa"/>
        </authorList>
    </citation>
    <scope>IDENTIFICATION</scope>
</reference>
<dbReference type="InterPro" id="IPR014784">
    <property type="entry name" value="Cu2_ascorb_mOase-like_C"/>
</dbReference>
<name>A0AAN0JJ51_AMPQE</name>
<keyword evidence="2" id="KW-1185">Reference proteome</keyword>
<evidence type="ECO:0000313" key="1">
    <source>
        <dbReference type="EnsemblMetazoa" id="XP_019857004.1"/>
    </source>
</evidence>
<organism evidence="1 2">
    <name type="scientific">Amphimedon queenslandica</name>
    <name type="common">Sponge</name>
    <dbReference type="NCBI Taxonomy" id="400682"/>
    <lineage>
        <taxon>Eukaryota</taxon>
        <taxon>Metazoa</taxon>
        <taxon>Porifera</taxon>
        <taxon>Demospongiae</taxon>
        <taxon>Heteroscleromorpha</taxon>
        <taxon>Haplosclerida</taxon>
        <taxon>Niphatidae</taxon>
        <taxon>Amphimedon</taxon>
    </lineage>
</organism>
<sequence>MLECYYNTSNRNKITMVRHMLHTLLKVYCYHREVYISSTDEMCVATLLYYSRVERADCESTPTFDQFKIFVEQHVPSEYRNLFGSLSANSSQEKMETAMNLLDWTPEQKESYQKLIYKNGNNQPDACHLKQERRL</sequence>
<dbReference type="GO" id="GO:0016715">
    <property type="term" value="F:oxidoreductase activity, acting on paired donors, with incorporation or reduction of molecular oxygen, reduced ascorbate as one donor, and incorporation of one atom of oxygen"/>
    <property type="evidence" value="ECO:0007669"/>
    <property type="project" value="InterPro"/>
</dbReference>
<proteinExistence type="predicted"/>
<dbReference type="RefSeq" id="XP_019857004.1">
    <property type="nucleotide sequence ID" value="XM_020001445.1"/>
</dbReference>
<accession>A0AAN0JJ51</accession>
<dbReference type="Proteomes" id="UP000007879">
    <property type="component" value="Unassembled WGS sequence"/>
</dbReference>
<dbReference type="KEGG" id="aqu:109585379"/>
<reference evidence="2" key="1">
    <citation type="journal article" date="2010" name="Nature">
        <title>The Amphimedon queenslandica genome and the evolution of animal complexity.</title>
        <authorList>
            <person name="Srivastava M."/>
            <person name="Simakov O."/>
            <person name="Chapman J."/>
            <person name="Fahey B."/>
            <person name="Gauthier M.E."/>
            <person name="Mitros T."/>
            <person name="Richards G.S."/>
            <person name="Conaco C."/>
            <person name="Dacre M."/>
            <person name="Hellsten U."/>
            <person name="Larroux C."/>
            <person name="Putnam N.H."/>
            <person name="Stanke M."/>
            <person name="Adamska M."/>
            <person name="Darling A."/>
            <person name="Degnan S.M."/>
            <person name="Oakley T.H."/>
            <person name="Plachetzki D.C."/>
            <person name="Zhai Y."/>
            <person name="Adamski M."/>
            <person name="Calcino A."/>
            <person name="Cummins S.F."/>
            <person name="Goodstein D.M."/>
            <person name="Harris C."/>
            <person name="Jackson D.J."/>
            <person name="Leys S.P."/>
            <person name="Shu S."/>
            <person name="Woodcroft B.J."/>
            <person name="Vervoort M."/>
            <person name="Kosik K.S."/>
            <person name="Manning G."/>
            <person name="Degnan B.M."/>
            <person name="Rokhsar D.S."/>
        </authorList>
    </citation>
    <scope>NUCLEOTIDE SEQUENCE [LARGE SCALE GENOMIC DNA]</scope>
</reference>